<keyword evidence="1 2" id="KW-0456">Lyase</keyword>
<comment type="caution">
    <text evidence="5">The sequence shown here is derived from an EMBL/GenBank/DDBJ whole genome shotgun (WGS) entry which is preliminary data.</text>
</comment>
<dbReference type="PANTHER" id="PTHR12128:SF19">
    <property type="entry name" value="5-DEHYDRO-4-DEOXYGLUCARATE DEHYDRATASE 2-RELATED"/>
    <property type="match status" value="1"/>
</dbReference>
<dbReference type="RefSeq" id="WP_106586065.1">
    <property type="nucleotide sequence ID" value="NZ_PYGA01000025.1"/>
</dbReference>
<dbReference type="InterPro" id="IPR013785">
    <property type="entry name" value="Aldolase_TIM"/>
</dbReference>
<dbReference type="SMART" id="SM01130">
    <property type="entry name" value="DHDPS"/>
    <property type="match status" value="1"/>
</dbReference>
<name>A0A2P8CXH3_9ACTN</name>
<evidence type="ECO:0000256" key="3">
    <source>
        <dbReference type="PIRSR" id="PIRSR001365-1"/>
    </source>
</evidence>
<sequence length="321" mass="32971">MSPATDTAAATADGLDRVRAALATVVAIPVTPFRPDGAVDEAAHTVLLDRLTEGGVTALTPNGNTGEFYALSPAERRALVARTVTAAPRSLVVAGVGLDLATAAEDARAARDAGAGCVMVHQPPHPFRSLDGWVDYHAAIAAAVPDIGMVPYVKDPAVDAAAMSALASACPTLVGVKYAVPDPARFADLVAHTEGARATWLCGAAETWAPFFAIAGATGFTSGLVGVDPARSLRLLAALRAGDMGAAMAEWRGVRGFEDLRLRSGAENNVSVVKEALHQLGLCSRDVRPPITPLRAADAAAVADILAEWGLSRGCTRPGGR</sequence>
<dbReference type="AlphaFoldDB" id="A0A2P8CXH3"/>
<evidence type="ECO:0000256" key="2">
    <source>
        <dbReference type="PIRNR" id="PIRNR001365"/>
    </source>
</evidence>
<evidence type="ECO:0000313" key="5">
    <source>
        <dbReference type="EMBL" id="PSK89616.1"/>
    </source>
</evidence>
<feature type="active site" description="Schiff-base intermediate with substrate" evidence="3">
    <location>
        <position position="177"/>
    </location>
</feature>
<accession>A0A2P8CXH3</accession>
<dbReference type="OrthoDB" id="9778880at2"/>
<feature type="binding site" evidence="4">
    <location>
        <position position="65"/>
    </location>
    <ligand>
        <name>pyruvate</name>
        <dbReference type="ChEBI" id="CHEBI:15361"/>
    </ligand>
</feature>
<dbReference type="GO" id="GO:0008840">
    <property type="term" value="F:4-hydroxy-tetrahydrodipicolinate synthase activity"/>
    <property type="evidence" value="ECO:0007669"/>
    <property type="project" value="TreeGrafter"/>
</dbReference>
<dbReference type="SUPFAM" id="SSF51569">
    <property type="entry name" value="Aldolase"/>
    <property type="match status" value="1"/>
</dbReference>
<reference evidence="5 6" key="1">
    <citation type="submission" date="2018-03" db="EMBL/GenBank/DDBJ databases">
        <title>Genomic Encyclopedia of Archaeal and Bacterial Type Strains, Phase II (KMG-II): from individual species to whole genera.</title>
        <authorList>
            <person name="Goeker M."/>
        </authorList>
    </citation>
    <scope>NUCLEOTIDE SEQUENCE [LARGE SCALE GENOMIC DNA]</scope>
    <source>
        <strain evidence="5 6">DSM 45312</strain>
    </source>
</reference>
<feature type="active site" description="Proton donor/acceptor" evidence="3">
    <location>
        <position position="152"/>
    </location>
</feature>
<dbReference type="PIRSF" id="PIRSF001365">
    <property type="entry name" value="DHDPS"/>
    <property type="match status" value="1"/>
</dbReference>
<gene>
    <name evidence="5" type="ORF">CLV63_12510</name>
</gene>
<comment type="similarity">
    <text evidence="2">Belongs to the DapA family.</text>
</comment>
<keyword evidence="6" id="KW-1185">Reference proteome</keyword>
<proteinExistence type="inferred from homology"/>
<dbReference type="CDD" id="cd00408">
    <property type="entry name" value="DHDPS-like"/>
    <property type="match status" value="1"/>
</dbReference>
<dbReference type="PANTHER" id="PTHR12128">
    <property type="entry name" value="DIHYDRODIPICOLINATE SYNTHASE"/>
    <property type="match status" value="1"/>
</dbReference>
<dbReference type="Gene3D" id="3.20.20.70">
    <property type="entry name" value="Aldolase class I"/>
    <property type="match status" value="1"/>
</dbReference>
<evidence type="ECO:0000256" key="1">
    <source>
        <dbReference type="ARBA" id="ARBA00023239"/>
    </source>
</evidence>
<evidence type="ECO:0000313" key="6">
    <source>
        <dbReference type="Proteomes" id="UP000240542"/>
    </source>
</evidence>
<dbReference type="EMBL" id="PYGA01000025">
    <property type="protein sequence ID" value="PSK89616.1"/>
    <property type="molecule type" value="Genomic_DNA"/>
</dbReference>
<dbReference type="Proteomes" id="UP000240542">
    <property type="component" value="Unassembled WGS sequence"/>
</dbReference>
<dbReference type="InterPro" id="IPR002220">
    <property type="entry name" value="DapA-like"/>
</dbReference>
<dbReference type="Pfam" id="PF00701">
    <property type="entry name" value="DHDPS"/>
    <property type="match status" value="1"/>
</dbReference>
<protein>
    <submittedName>
        <fullName evidence="5">4-hydroxy-tetrahydrodipicolinate synthase</fullName>
    </submittedName>
</protein>
<organism evidence="5 6">
    <name type="scientific">Murinocardiopsis flavida</name>
    <dbReference type="NCBI Taxonomy" id="645275"/>
    <lineage>
        <taxon>Bacteria</taxon>
        <taxon>Bacillati</taxon>
        <taxon>Actinomycetota</taxon>
        <taxon>Actinomycetes</taxon>
        <taxon>Streptosporangiales</taxon>
        <taxon>Nocardiopsidaceae</taxon>
        <taxon>Murinocardiopsis</taxon>
    </lineage>
</organism>
<evidence type="ECO:0000256" key="4">
    <source>
        <dbReference type="PIRSR" id="PIRSR001365-2"/>
    </source>
</evidence>